<gene>
    <name evidence="2" type="ORF">GIS00_05480</name>
</gene>
<keyword evidence="1" id="KW-0732">Signal</keyword>
<name>A0A7K1FGY8_9ACTN</name>
<reference evidence="2 3" key="1">
    <citation type="submission" date="2019-11" db="EMBL/GenBank/DDBJ databases">
        <authorList>
            <person name="Jiang L.-Q."/>
        </authorList>
    </citation>
    <scope>NUCLEOTIDE SEQUENCE [LARGE SCALE GENOMIC DNA]</scope>
    <source>
        <strain evidence="2 3">YIM 132087</strain>
    </source>
</reference>
<comment type="caution">
    <text evidence="2">The sequence shown here is derived from an EMBL/GenBank/DDBJ whole genome shotgun (WGS) entry which is preliminary data.</text>
</comment>
<evidence type="ECO:0000313" key="3">
    <source>
        <dbReference type="Proteomes" id="UP000460221"/>
    </source>
</evidence>
<proteinExistence type="predicted"/>
<sequence length="253" mass="26352">MAVVTHIRRGFAALGIVTALALGSSIPASAAPVPDASTSAARASAVSLTMTRTSANIGTEVIGKGTLTAAGSDVRLADRPVEVWVRTPGYLNWVHTQNTRTNALGHYAFAQSFKQATIIEVRFPGGYGWAPASSPTTQMAISVGFFAVAFKGCSGTNIINGELVAAGRITPPQYSLSAELQIRTAPGNPWIPANSMTVGPDGIFSLSNPRRPGVYDTRWVVGGQYVVPTASPVFSGTLPEPGSSSCNQFTRLG</sequence>
<organism evidence="2 3">
    <name type="scientific">Nakamurella alba</name>
    <dbReference type="NCBI Taxonomy" id="2665158"/>
    <lineage>
        <taxon>Bacteria</taxon>
        <taxon>Bacillati</taxon>
        <taxon>Actinomycetota</taxon>
        <taxon>Actinomycetes</taxon>
        <taxon>Nakamurellales</taxon>
        <taxon>Nakamurellaceae</taxon>
        <taxon>Nakamurella</taxon>
    </lineage>
</organism>
<accession>A0A7K1FGY8</accession>
<feature type="signal peptide" evidence="1">
    <location>
        <begin position="1"/>
        <end position="30"/>
    </location>
</feature>
<feature type="chain" id="PRO_5029526713" description="SH3 domain-containing protein" evidence="1">
    <location>
        <begin position="31"/>
        <end position="253"/>
    </location>
</feature>
<evidence type="ECO:0000256" key="1">
    <source>
        <dbReference type="SAM" id="SignalP"/>
    </source>
</evidence>
<keyword evidence="3" id="KW-1185">Reference proteome</keyword>
<evidence type="ECO:0008006" key="4">
    <source>
        <dbReference type="Google" id="ProtNLM"/>
    </source>
</evidence>
<dbReference type="AlphaFoldDB" id="A0A7K1FGY8"/>
<dbReference type="EMBL" id="WLYK01000001">
    <property type="protein sequence ID" value="MTD13397.1"/>
    <property type="molecule type" value="Genomic_DNA"/>
</dbReference>
<protein>
    <recommendedName>
        <fullName evidence="4">SH3 domain-containing protein</fullName>
    </recommendedName>
</protein>
<dbReference type="Proteomes" id="UP000460221">
    <property type="component" value="Unassembled WGS sequence"/>
</dbReference>
<evidence type="ECO:0000313" key="2">
    <source>
        <dbReference type="EMBL" id="MTD13397.1"/>
    </source>
</evidence>
<dbReference type="RefSeq" id="WP_154767263.1">
    <property type="nucleotide sequence ID" value="NZ_WLYK01000001.1"/>
</dbReference>